<name>A0A0S2TDU5_9GAMM</name>
<feature type="transmembrane region" description="Helical" evidence="2">
    <location>
        <begin position="290"/>
        <end position="311"/>
    </location>
</feature>
<dbReference type="InterPro" id="IPR002641">
    <property type="entry name" value="PNPLA_dom"/>
</dbReference>
<keyword evidence="2" id="KW-0812">Transmembrane</keyword>
<dbReference type="GO" id="GO:0046475">
    <property type="term" value="P:glycerophospholipid catabolic process"/>
    <property type="evidence" value="ECO:0007669"/>
    <property type="project" value="TreeGrafter"/>
</dbReference>
<dbReference type="Gene3D" id="3.40.1090.10">
    <property type="entry name" value="Cytosolic phospholipase A2 catalytic domain"/>
    <property type="match status" value="2"/>
</dbReference>
<feature type="transmembrane region" description="Helical" evidence="2">
    <location>
        <begin position="151"/>
        <end position="169"/>
    </location>
</feature>
<dbReference type="EMBL" id="CP013099">
    <property type="protein sequence ID" value="ALP53299.1"/>
    <property type="molecule type" value="Genomic_DNA"/>
</dbReference>
<sequence>MDEHAKDFDQIHQDELERIKERRRLAGQDEGDPAVDAVGLALSGGGVRSATFNLGLLQALHRCGLLKRVDYLSTVSGGGFIGASLTWFMSYLGRDFPFGTSRQDRGSDILYWLRARGKYLTPGDGLTVWALIGAILTGTLVSLLVLVPVFLLLFVLLINIDLGTAPFFPTVDGRHVADNNLFAWLFTLGVLVLAGYLVYSLVFAVSTRWPAARRCMFQRKVRERAGLALMLAGLALVLGTLPLVYQYLAQHAAQWLDAIMSSVSLSGVVSLFAGFKGSKNGNEAKGGRSVLLSLGLSLLVYGVFLWFYHLTWHMDNIGWLGAALLLSLILALNANINHVSMHRFYRNRLMEAYLPCTVAGVPQEQADACLLHEIPQTAAPYHLINTNIQLVGSDTPEYKERGGDGFILSPLYCGAPSTGYVPSSEYVGGSLNLATAFAISGAAVAPNTYATRSRPLIFLMTLLNVRLGYWIRNPRRPATKMGKWSRPWWYIYMFRELTGRFLNEKRMHIHLSDGGHFENLGLYELIRRRCRYIIVADAAADPDWTFRDLSQVIQRVRVDFGARVELDTAPLQPDPVSGRSEQAFIHGRITYVDGSEAELLFVTTTLIDGLPEDIYGYRRAHPSYPDESTGDQFFDEAQFEAYRELGFQIGHRLCNEDDDEPLAAAFRRAHRLKPGQVE</sequence>
<keyword evidence="2" id="KW-1133">Transmembrane helix</keyword>
<feature type="transmembrane region" description="Helical" evidence="2">
    <location>
        <begin position="317"/>
        <end position="336"/>
    </location>
</feature>
<keyword evidence="2" id="KW-0472">Membrane</keyword>
<dbReference type="PANTHER" id="PTHR10728:SF40">
    <property type="entry name" value="PATATIN FAMILY PROTEIN"/>
    <property type="match status" value="1"/>
</dbReference>
<dbReference type="PANTHER" id="PTHR10728">
    <property type="entry name" value="CYTOSOLIC PHOSPHOLIPASE A2"/>
    <property type="match status" value="1"/>
</dbReference>
<dbReference type="AlphaFoldDB" id="A0A0S2TDU5"/>
<feature type="transmembrane region" description="Helical" evidence="2">
    <location>
        <begin position="259"/>
        <end position="278"/>
    </location>
</feature>
<evidence type="ECO:0000256" key="2">
    <source>
        <dbReference type="SAM" id="Phobius"/>
    </source>
</evidence>
<proteinExistence type="predicted"/>
<evidence type="ECO:0000256" key="1">
    <source>
        <dbReference type="ARBA" id="ARBA00023098"/>
    </source>
</evidence>
<dbReference type="KEGG" id="tee:Tel_09095"/>
<feature type="transmembrane region" description="Helical" evidence="2">
    <location>
        <begin position="71"/>
        <end position="92"/>
    </location>
</feature>
<dbReference type="STRING" id="1748243.Tel_09095"/>
<keyword evidence="5" id="KW-1185">Reference proteome</keyword>
<keyword evidence="1" id="KW-0443">Lipid metabolism</keyword>
<gene>
    <name evidence="4" type="ORF">Tel_09095</name>
</gene>
<feature type="transmembrane region" description="Helical" evidence="2">
    <location>
        <begin position="226"/>
        <end position="247"/>
    </location>
</feature>
<dbReference type="SUPFAM" id="SSF52151">
    <property type="entry name" value="FabD/lysophospholipase-like"/>
    <property type="match status" value="1"/>
</dbReference>
<dbReference type="GO" id="GO:0005829">
    <property type="term" value="C:cytosol"/>
    <property type="evidence" value="ECO:0007669"/>
    <property type="project" value="TreeGrafter"/>
</dbReference>
<accession>A0A0S2TDU5</accession>
<reference evidence="4" key="1">
    <citation type="submission" date="2015-10" db="EMBL/GenBank/DDBJ databases">
        <title>Description of Candidatus Tenderia electrophaga gen. nov, sp. nov., an Uncultivated Electroautotroph from a Biocathode Enrichment.</title>
        <authorList>
            <person name="Eddie B.J."/>
            <person name="Malanoski A.P."/>
            <person name="Wang Z."/>
            <person name="Hall R.J."/>
            <person name="Oh S.D."/>
            <person name="Heiner C."/>
            <person name="Lin B."/>
            <person name="Strycharz-Glaven S.M."/>
        </authorList>
    </citation>
    <scope>NUCLEOTIDE SEQUENCE [LARGE SCALE GENOMIC DNA]</scope>
    <source>
        <strain evidence="4">NRL1</strain>
    </source>
</reference>
<dbReference type="GO" id="GO:0004623">
    <property type="term" value="F:phospholipase A2 activity"/>
    <property type="evidence" value="ECO:0007669"/>
    <property type="project" value="TreeGrafter"/>
</dbReference>
<dbReference type="Proteomes" id="UP000055136">
    <property type="component" value="Chromosome"/>
</dbReference>
<dbReference type="Pfam" id="PF01734">
    <property type="entry name" value="Patatin"/>
    <property type="match status" value="1"/>
</dbReference>
<evidence type="ECO:0000313" key="5">
    <source>
        <dbReference type="Proteomes" id="UP000055136"/>
    </source>
</evidence>
<protein>
    <recommendedName>
        <fullName evidence="3">PNPLA domain-containing protein</fullName>
    </recommendedName>
</protein>
<feature type="domain" description="PNPLA" evidence="3">
    <location>
        <begin position="40"/>
        <end position="98"/>
    </location>
</feature>
<evidence type="ECO:0000313" key="4">
    <source>
        <dbReference type="EMBL" id="ALP53299.1"/>
    </source>
</evidence>
<feature type="transmembrane region" description="Helical" evidence="2">
    <location>
        <begin position="181"/>
        <end position="205"/>
    </location>
</feature>
<organism evidence="4 5">
    <name type="scientific">Candidatus Tenderia electrophaga</name>
    <dbReference type="NCBI Taxonomy" id="1748243"/>
    <lineage>
        <taxon>Bacteria</taxon>
        <taxon>Pseudomonadati</taxon>
        <taxon>Pseudomonadota</taxon>
        <taxon>Gammaproteobacteria</taxon>
        <taxon>Candidatus Tenderiales</taxon>
        <taxon>Candidatus Tenderiaceae</taxon>
        <taxon>Candidatus Tenderia</taxon>
    </lineage>
</organism>
<dbReference type="InterPro" id="IPR016035">
    <property type="entry name" value="Acyl_Trfase/lysoPLipase"/>
</dbReference>
<evidence type="ECO:0000259" key="3">
    <source>
        <dbReference type="Pfam" id="PF01734"/>
    </source>
</evidence>
<feature type="transmembrane region" description="Helical" evidence="2">
    <location>
        <begin position="126"/>
        <end position="146"/>
    </location>
</feature>